<comment type="caution">
    <text evidence="2">The sequence shown here is derived from an EMBL/GenBank/DDBJ whole genome shotgun (WGS) entry which is preliminary data.</text>
</comment>
<protein>
    <submittedName>
        <fullName evidence="2">Acyl-coenzyme A synthetase/AMP-(Fatty) acid ligase</fullName>
    </submittedName>
</protein>
<dbReference type="InterPro" id="IPR045851">
    <property type="entry name" value="AMP-bd_C_sf"/>
</dbReference>
<keyword evidence="3" id="KW-1185">Reference proteome</keyword>
<dbReference type="AlphaFoldDB" id="A0A7W7DU54"/>
<dbReference type="SUPFAM" id="SSF56801">
    <property type="entry name" value="Acetyl-CoA synthetase-like"/>
    <property type="match status" value="1"/>
</dbReference>
<dbReference type="RefSeq" id="WP_184913870.1">
    <property type="nucleotide sequence ID" value="NZ_JACHMS010000001.1"/>
</dbReference>
<dbReference type="EMBL" id="JACHMS010000001">
    <property type="protein sequence ID" value="MBB4716698.1"/>
    <property type="molecule type" value="Genomic_DNA"/>
</dbReference>
<proteinExistence type="predicted"/>
<feature type="region of interest" description="Disordered" evidence="1">
    <location>
        <begin position="184"/>
        <end position="224"/>
    </location>
</feature>
<dbReference type="InterPro" id="IPR042099">
    <property type="entry name" value="ANL_N_sf"/>
</dbReference>
<dbReference type="GO" id="GO:0016874">
    <property type="term" value="F:ligase activity"/>
    <property type="evidence" value="ECO:0007669"/>
    <property type="project" value="UniProtKB-KW"/>
</dbReference>
<accession>A0A7W7DU54</accession>
<feature type="compositionally biased region" description="Low complexity" evidence="1">
    <location>
        <begin position="184"/>
        <end position="195"/>
    </location>
</feature>
<reference evidence="2 3" key="1">
    <citation type="submission" date="2020-08" db="EMBL/GenBank/DDBJ databases">
        <title>Sequencing the genomes of 1000 actinobacteria strains.</title>
        <authorList>
            <person name="Klenk H.-P."/>
        </authorList>
    </citation>
    <scope>NUCLEOTIDE SEQUENCE [LARGE SCALE GENOMIC DNA]</scope>
    <source>
        <strain evidence="2 3">DSM 40483</strain>
    </source>
</reference>
<dbReference type="Gene3D" id="3.30.300.30">
    <property type="match status" value="1"/>
</dbReference>
<dbReference type="Proteomes" id="UP000565089">
    <property type="component" value="Unassembled WGS sequence"/>
</dbReference>
<gene>
    <name evidence="2" type="ORF">BJ965_006580</name>
</gene>
<keyword evidence="2" id="KW-0436">Ligase</keyword>
<evidence type="ECO:0000256" key="1">
    <source>
        <dbReference type="SAM" id="MobiDB-lite"/>
    </source>
</evidence>
<evidence type="ECO:0000313" key="3">
    <source>
        <dbReference type="Proteomes" id="UP000565089"/>
    </source>
</evidence>
<dbReference type="Gene3D" id="3.40.50.12780">
    <property type="entry name" value="N-terminal domain of ligase-like"/>
    <property type="match status" value="1"/>
</dbReference>
<dbReference type="GeneID" id="95798545"/>
<sequence length="350" mass="37558">MPDVAFATSGSTGPPVTWLRTEAQLHTEAALVREAVLGPARFGRIVSYAPPEHLYGRLYSRELPRIEGVPVTGLWDEPLALPPLDDGVPTLLVCLPATWQLLARHLPALARHGRVTALHSTGPTTPAAHQVTSHLFGTGFRAFELLGSTETGAVAHRPVAAGQHDALPWTLLPDVDFLHDVELPPGAATDGDPTAGDGGARRLRVTSPRLARRDGTEAPPDDWELSDLVAPVGPRTFHHLGRASRLIKVNGLRCDLARVEELARARCPGVDLVCAPVGDPVRGEHYEMFYAGPRPADPADLRRMLGRLPSGLPAPRAVHRVARIPRSATGKVLTAELTAARPPAEEPEHV</sequence>
<evidence type="ECO:0000313" key="2">
    <source>
        <dbReference type="EMBL" id="MBB4716698.1"/>
    </source>
</evidence>
<name>A0A7W7DU54_9ACTN</name>
<organism evidence="2 3">
    <name type="scientific">Streptomyces luteogriseus</name>
    <dbReference type="NCBI Taxonomy" id="68233"/>
    <lineage>
        <taxon>Bacteria</taxon>
        <taxon>Bacillati</taxon>
        <taxon>Actinomycetota</taxon>
        <taxon>Actinomycetes</taxon>
        <taxon>Kitasatosporales</taxon>
        <taxon>Streptomycetaceae</taxon>
        <taxon>Streptomyces</taxon>
    </lineage>
</organism>